<evidence type="ECO:0000313" key="2">
    <source>
        <dbReference type="EMBL" id="MFD1048834.1"/>
    </source>
</evidence>
<dbReference type="GO" id="GO:0004497">
    <property type="term" value="F:monooxygenase activity"/>
    <property type="evidence" value="ECO:0007669"/>
    <property type="project" value="UniProtKB-KW"/>
</dbReference>
<keyword evidence="2" id="KW-0503">Monooxygenase</keyword>
<feature type="domain" description="FAD-binding" evidence="1">
    <location>
        <begin position="2"/>
        <end position="29"/>
    </location>
</feature>
<name>A0ABW3MI13_9PSEU</name>
<dbReference type="EMBL" id="JBHTIS010001820">
    <property type="protein sequence ID" value="MFD1048834.1"/>
    <property type="molecule type" value="Genomic_DNA"/>
</dbReference>
<dbReference type="Pfam" id="PF01494">
    <property type="entry name" value="FAD_binding_3"/>
    <property type="match status" value="1"/>
</dbReference>
<proteinExistence type="predicted"/>
<evidence type="ECO:0000259" key="1">
    <source>
        <dbReference type="Pfam" id="PF01494"/>
    </source>
</evidence>
<accession>A0ABW3MI13</accession>
<dbReference type="Gene3D" id="3.50.50.60">
    <property type="entry name" value="FAD/NAD(P)-binding domain"/>
    <property type="match status" value="1"/>
</dbReference>
<dbReference type="Proteomes" id="UP001597045">
    <property type="component" value="Unassembled WGS sequence"/>
</dbReference>
<dbReference type="InterPro" id="IPR036188">
    <property type="entry name" value="FAD/NAD-bd_sf"/>
</dbReference>
<gene>
    <name evidence="2" type="ORF">ACFQ1S_26520</name>
</gene>
<organism evidence="2 3">
    <name type="scientific">Kibdelosporangium lantanae</name>
    <dbReference type="NCBI Taxonomy" id="1497396"/>
    <lineage>
        <taxon>Bacteria</taxon>
        <taxon>Bacillati</taxon>
        <taxon>Actinomycetota</taxon>
        <taxon>Actinomycetes</taxon>
        <taxon>Pseudonocardiales</taxon>
        <taxon>Pseudonocardiaceae</taxon>
        <taxon>Kibdelosporangium</taxon>
    </lineage>
</organism>
<dbReference type="InterPro" id="IPR002938">
    <property type="entry name" value="FAD-bd"/>
</dbReference>
<dbReference type="SUPFAM" id="SSF51905">
    <property type="entry name" value="FAD/NAD(P)-binding domain"/>
    <property type="match status" value="1"/>
</dbReference>
<keyword evidence="2" id="KW-0560">Oxidoreductase</keyword>
<sequence length="29" mass="2865">MDVVIAGAGPVGLMLAAELRAEGVDVLVV</sequence>
<comment type="caution">
    <text evidence="2">The sequence shown here is derived from an EMBL/GenBank/DDBJ whole genome shotgun (WGS) entry which is preliminary data.</text>
</comment>
<reference evidence="3" key="1">
    <citation type="journal article" date="2019" name="Int. J. Syst. Evol. Microbiol.">
        <title>The Global Catalogue of Microorganisms (GCM) 10K type strain sequencing project: providing services to taxonomists for standard genome sequencing and annotation.</title>
        <authorList>
            <consortium name="The Broad Institute Genomics Platform"/>
            <consortium name="The Broad Institute Genome Sequencing Center for Infectious Disease"/>
            <person name="Wu L."/>
            <person name="Ma J."/>
        </authorList>
    </citation>
    <scope>NUCLEOTIDE SEQUENCE [LARGE SCALE GENOMIC DNA]</scope>
    <source>
        <strain evidence="3">JCM 31486</strain>
    </source>
</reference>
<protein>
    <submittedName>
        <fullName evidence="2">FAD-dependent monooxygenase</fullName>
    </submittedName>
</protein>
<evidence type="ECO:0000313" key="3">
    <source>
        <dbReference type="Proteomes" id="UP001597045"/>
    </source>
</evidence>
<keyword evidence="3" id="KW-1185">Reference proteome</keyword>
<feature type="non-terminal residue" evidence="2">
    <location>
        <position position="29"/>
    </location>
</feature>